<reference evidence="3 4" key="1">
    <citation type="journal article" date="2016" name="Nat. Commun.">
        <title>Thousands of microbial genomes shed light on interconnected biogeochemical processes in an aquifer system.</title>
        <authorList>
            <person name="Anantharaman K."/>
            <person name="Brown C.T."/>
            <person name="Hug L.A."/>
            <person name="Sharon I."/>
            <person name="Castelle C.J."/>
            <person name="Probst A.J."/>
            <person name="Thomas B.C."/>
            <person name="Singh A."/>
            <person name="Wilkins M.J."/>
            <person name="Karaoz U."/>
            <person name="Brodie E.L."/>
            <person name="Williams K.H."/>
            <person name="Hubbard S.S."/>
            <person name="Banfield J.F."/>
        </authorList>
    </citation>
    <scope>NUCLEOTIDE SEQUENCE [LARGE SCALE GENOMIC DNA]</scope>
</reference>
<feature type="region of interest" description="Disordered" evidence="1">
    <location>
        <begin position="52"/>
        <end position="71"/>
    </location>
</feature>
<feature type="transmembrane region" description="Helical" evidence="2">
    <location>
        <begin position="12"/>
        <end position="29"/>
    </location>
</feature>
<feature type="compositionally biased region" description="Low complexity" evidence="1">
    <location>
        <begin position="57"/>
        <end position="68"/>
    </location>
</feature>
<name>A0A1G2QEZ0_9BACT</name>
<dbReference type="EMBL" id="MHTJ01000002">
    <property type="protein sequence ID" value="OHA58983.1"/>
    <property type="molecule type" value="Genomic_DNA"/>
</dbReference>
<evidence type="ECO:0000313" key="4">
    <source>
        <dbReference type="Proteomes" id="UP000177043"/>
    </source>
</evidence>
<dbReference type="Proteomes" id="UP000177043">
    <property type="component" value="Unassembled WGS sequence"/>
</dbReference>
<comment type="caution">
    <text evidence="3">The sequence shown here is derived from an EMBL/GenBank/DDBJ whole genome shotgun (WGS) entry which is preliminary data.</text>
</comment>
<organism evidence="3 4">
    <name type="scientific">Candidatus Vogelbacteria bacterium RIFOXYD1_FULL_44_32</name>
    <dbReference type="NCBI Taxonomy" id="1802438"/>
    <lineage>
        <taxon>Bacteria</taxon>
        <taxon>Candidatus Vogeliibacteriota</taxon>
    </lineage>
</organism>
<keyword evidence="2" id="KW-0812">Transmembrane</keyword>
<gene>
    <name evidence="3" type="ORF">A2571_01235</name>
</gene>
<evidence type="ECO:0008006" key="5">
    <source>
        <dbReference type="Google" id="ProtNLM"/>
    </source>
</evidence>
<keyword evidence="2" id="KW-0472">Membrane</keyword>
<protein>
    <recommendedName>
        <fullName evidence="5">LTD domain-containing protein</fullName>
    </recommendedName>
</protein>
<accession>A0A1G2QEZ0</accession>
<dbReference type="STRING" id="1802438.A2571_01235"/>
<dbReference type="AlphaFoldDB" id="A0A1G2QEZ0"/>
<evidence type="ECO:0000256" key="2">
    <source>
        <dbReference type="SAM" id="Phobius"/>
    </source>
</evidence>
<sequence length="341" mass="38058">MKYTKGELDNELLIFIGIFLVLGLAWVTMSPDTEKAKQQPLTGIFQNINPGLVGTNSSPSGSQSASAQGKKEETTITLAGWTYTKSPWYGQVELSAGNARSQSRANMEYVVLGSNNQNKDNINITGWKLENGRGRKITEPAKSKAVVLPSQWSTIPRGAELFLLDKSVLGPVILWPGDKAIITTGSLKTGGDLPVRVSFKTNLCTGYLADNKRNEFIPTLRRNCPKISVDPEASKMSDECYKFIRNYPTCHTPDTKPYRNYLGDLIKNHIDKNTAVSKLCRGWIISRASYSTCVANNLAAKDFTGDEWRIFLNRDWELWDNDREVITLYDTNGLLVDQISY</sequence>
<evidence type="ECO:0000313" key="3">
    <source>
        <dbReference type="EMBL" id="OHA58983.1"/>
    </source>
</evidence>
<evidence type="ECO:0000256" key="1">
    <source>
        <dbReference type="SAM" id="MobiDB-lite"/>
    </source>
</evidence>
<keyword evidence="2" id="KW-1133">Transmembrane helix</keyword>
<proteinExistence type="predicted"/>